<comment type="caution">
    <text evidence="2">The sequence shown here is derived from an EMBL/GenBank/DDBJ whole genome shotgun (WGS) entry which is preliminary data.</text>
</comment>
<evidence type="ECO:0000313" key="2">
    <source>
        <dbReference type="EMBL" id="MPC54565.1"/>
    </source>
</evidence>
<name>A0A5B7GB58_PORTR</name>
<evidence type="ECO:0000256" key="1">
    <source>
        <dbReference type="SAM" id="MobiDB-lite"/>
    </source>
</evidence>
<keyword evidence="3" id="KW-1185">Reference proteome</keyword>
<dbReference type="Proteomes" id="UP000324222">
    <property type="component" value="Unassembled WGS sequence"/>
</dbReference>
<organism evidence="2 3">
    <name type="scientific">Portunus trituberculatus</name>
    <name type="common">Swimming crab</name>
    <name type="synonym">Neptunus trituberculatus</name>
    <dbReference type="NCBI Taxonomy" id="210409"/>
    <lineage>
        <taxon>Eukaryota</taxon>
        <taxon>Metazoa</taxon>
        <taxon>Ecdysozoa</taxon>
        <taxon>Arthropoda</taxon>
        <taxon>Crustacea</taxon>
        <taxon>Multicrustacea</taxon>
        <taxon>Malacostraca</taxon>
        <taxon>Eumalacostraca</taxon>
        <taxon>Eucarida</taxon>
        <taxon>Decapoda</taxon>
        <taxon>Pleocyemata</taxon>
        <taxon>Brachyura</taxon>
        <taxon>Eubrachyura</taxon>
        <taxon>Portunoidea</taxon>
        <taxon>Portunidae</taxon>
        <taxon>Portuninae</taxon>
        <taxon>Portunus</taxon>
    </lineage>
</organism>
<protein>
    <submittedName>
        <fullName evidence="2">Uncharacterized protein</fullName>
    </submittedName>
</protein>
<sequence>MRGAARRWRNRGGGRARGVGREITRGEGGWKRFYVGSGRRRSSAFPRAAVWGPSEESVLSLFPFPPPGEDELRPKYPGSSLHDPGRNVVSNFPRRKRSPVCVCGRGALRSAGRGGMGLKTLWRVLSLRILDPERRPSSTKVVEGGVAVVLMAGKVAVRWRRCLSGCCPDQPYTKLLASGRS</sequence>
<reference evidence="2 3" key="1">
    <citation type="submission" date="2019-05" db="EMBL/GenBank/DDBJ databases">
        <title>Another draft genome of Portunus trituberculatus and its Hox gene families provides insights of decapod evolution.</title>
        <authorList>
            <person name="Jeong J.-H."/>
            <person name="Song I."/>
            <person name="Kim S."/>
            <person name="Choi T."/>
            <person name="Kim D."/>
            <person name="Ryu S."/>
            <person name="Kim W."/>
        </authorList>
    </citation>
    <scope>NUCLEOTIDE SEQUENCE [LARGE SCALE GENOMIC DNA]</scope>
    <source>
        <tissue evidence="2">Muscle</tissue>
    </source>
</reference>
<evidence type="ECO:0000313" key="3">
    <source>
        <dbReference type="Proteomes" id="UP000324222"/>
    </source>
</evidence>
<gene>
    <name evidence="2" type="ORF">E2C01_048485</name>
</gene>
<accession>A0A5B7GB58</accession>
<proteinExistence type="predicted"/>
<feature type="region of interest" description="Disordered" evidence="1">
    <location>
        <begin position="1"/>
        <end position="20"/>
    </location>
</feature>
<dbReference type="EMBL" id="VSRR010012455">
    <property type="protein sequence ID" value="MPC54565.1"/>
    <property type="molecule type" value="Genomic_DNA"/>
</dbReference>
<feature type="compositionally biased region" description="Basic residues" evidence="1">
    <location>
        <begin position="1"/>
        <end position="14"/>
    </location>
</feature>
<dbReference type="AlphaFoldDB" id="A0A5B7GB58"/>